<comment type="caution">
    <text evidence="1">The sequence shown here is derived from an EMBL/GenBank/DDBJ whole genome shotgun (WGS) entry which is preliminary data.</text>
</comment>
<gene>
    <name evidence="1" type="ORF">ENSA7_10870</name>
</gene>
<name>A0A2S9YVG7_9BACT</name>
<dbReference type="OrthoDB" id="9810065at2"/>
<protein>
    <recommendedName>
        <fullName evidence="3">LysR substrate-binding domain-containing protein</fullName>
    </recommendedName>
</protein>
<organism evidence="1 2">
    <name type="scientific">Enhygromyxa salina</name>
    <dbReference type="NCBI Taxonomy" id="215803"/>
    <lineage>
        <taxon>Bacteria</taxon>
        <taxon>Pseudomonadati</taxon>
        <taxon>Myxococcota</taxon>
        <taxon>Polyangia</taxon>
        <taxon>Nannocystales</taxon>
        <taxon>Nannocystaceae</taxon>
        <taxon>Enhygromyxa</taxon>
    </lineage>
</organism>
<evidence type="ECO:0008006" key="3">
    <source>
        <dbReference type="Google" id="ProtNLM"/>
    </source>
</evidence>
<sequence>MLSYQVADAIHTGRLCPVLTEHEPEAWPVNLVYTPRELLPQKLRAFLDFAAPRIERAIQSRGAP</sequence>
<accession>A0A2S9YVG7</accession>
<evidence type="ECO:0000313" key="1">
    <source>
        <dbReference type="EMBL" id="PRQ09097.1"/>
    </source>
</evidence>
<evidence type="ECO:0000313" key="2">
    <source>
        <dbReference type="Proteomes" id="UP000238823"/>
    </source>
</evidence>
<dbReference type="Gene3D" id="3.40.190.290">
    <property type="match status" value="1"/>
</dbReference>
<reference evidence="1 2" key="1">
    <citation type="submission" date="2018-03" db="EMBL/GenBank/DDBJ databases">
        <title>Draft Genome Sequences of the Obligatory Marine Myxobacteria Enhygromyxa salina SWB007.</title>
        <authorList>
            <person name="Poehlein A."/>
            <person name="Moghaddam J.A."/>
            <person name="Harms H."/>
            <person name="Alanjari M."/>
            <person name="Koenig G.M."/>
            <person name="Daniel R."/>
            <person name="Schaeberle T.F."/>
        </authorList>
    </citation>
    <scope>NUCLEOTIDE SEQUENCE [LARGE SCALE GENOMIC DNA]</scope>
    <source>
        <strain evidence="1 2">SWB007</strain>
    </source>
</reference>
<dbReference type="Proteomes" id="UP000238823">
    <property type="component" value="Unassembled WGS sequence"/>
</dbReference>
<dbReference type="EMBL" id="PVNL01000030">
    <property type="protein sequence ID" value="PRQ09097.1"/>
    <property type="molecule type" value="Genomic_DNA"/>
</dbReference>
<dbReference type="AlphaFoldDB" id="A0A2S9YVG7"/>
<dbReference type="SUPFAM" id="SSF53850">
    <property type="entry name" value="Periplasmic binding protein-like II"/>
    <property type="match status" value="1"/>
</dbReference>
<dbReference type="RefSeq" id="WP_106088137.1">
    <property type="nucleotide sequence ID" value="NZ_PVNL01000030.1"/>
</dbReference>
<proteinExistence type="predicted"/>